<dbReference type="RefSeq" id="WP_189335030.1">
    <property type="nucleotide sequence ID" value="NZ_AP023356.1"/>
</dbReference>
<dbReference type="SUPFAM" id="SSF52091">
    <property type="entry name" value="SpoIIaa-like"/>
    <property type="match status" value="1"/>
</dbReference>
<dbReference type="Gene3D" id="3.30.750.24">
    <property type="entry name" value="STAS domain"/>
    <property type="match status" value="1"/>
</dbReference>
<dbReference type="EMBL" id="AP023356">
    <property type="protein sequence ID" value="BCJ47160.1"/>
    <property type="molecule type" value="Genomic_DNA"/>
</dbReference>
<organism evidence="2 3">
    <name type="scientific">Actinoplanes ianthinogenes</name>
    <dbReference type="NCBI Taxonomy" id="122358"/>
    <lineage>
        <taxon>Bacteria</taxon>
        <taxon>Bacillati</taxon>
        <taxon>Actinomycetota</taxon>
        <taxon>Actinomycetes</taxon>
        <taxon>Micromonosporales</taxon>
        <taxon>Micromonosporaceae</taxon>
        <taxon>Actinoplanes</taxon>
    </lineage>
</organism>
<sequence>MDSITADPPDALVVTLTGPLDAATAPECAALIADALHRIPAGLTLVLDLDRLDFIASGGVRVLFHAADAARGAGVPLVIVVGRDHYVRTTIDRIDTAGRLPLAERFDRRTAGTRRVVGS</sequence>
<dbReference type="InterPro" id="IPR002645">
    <property type="entry name" value="STAS_dom"/>
</dbReference>
<keyword evidence="3" id="KW-1185">Reference proteome</keyword>
<dbReference type="InterPro" id="IPR036513">
    <property type="entry name" value="STAS_dom_sf"/>
</dbReference>
<name>A0ABN6CPK7_9ACTN</name>
<dbReference type="PROSITE" id="PS50801">
    <property type="entry name" value="STAS"/>
    <property type="match status" value="1"/>
</dbReference>
<dbReference type="Pfam" id="PF01740">
    <property type="entry name" value="STAS"/>
    <property type="match status" value="1"/>
</dbReference>
<accession>A0ABN6CPK7</accession>
<gene>
    <name evidence="2" type="ORF">Aiant_78170</name>
</gene>
<reference evidence="2 3" key="1">
    <citation type="submission" date="2020-08" db="EMBL/GenBank/DDBJ databases">
        <title>Whole genome shotgun sequence of Actinoplanes ianthinogenes NBRC 13996.</title>
        <authorList>
            <person name="Komaki H."/>
            <person name="Tamura T."/>
        </authorList>
    </citation>
    <scope>NUCLEOTIDE SEQUENCE [LARGE SCALE GENOMIC DNA]</scope>
    <source>
        <strain evidence="2 3">NBRC 13996</strain>
    </source>
</reference>
<protein>
    <recommendedName>
        <fullName evidence="1">STAS domain-containing protein</fullName>
    </recommendedName>
</protein>
<evidence type="ECO:0000313" key="2">
    <source>
        <dbReference type="EMBL" id="BCJ47160.1"/>
    </source>
</evidence>
<evidence type="ECO:0000313" key="3">
    <source>
        <dbReference type="Proteomes" id="UP000676967"/>
    </source>
</evidence>
<proteinExistence type="predicted"/>
<dbReference type="Proteomes" id="UP000676967">
    <property type="component" value="Chromosome"/>
</dbReference>
<dbReference type="CDD" id="cd07043">
    <property type="entry name" value="STAS_anti-anti-sigma_factors"/>
    <property type="match status" value="1"/>
</dbReference>
<feature type="domain" description="STAS" evidence="1">
    <location>
        <begin position="1"/>
        <end position="93"/>
    </location>
</feature>
<evidence type="ECO:0000259" key="1">
    <source>
        <dbReference type="PROSITE" id="PS50801"/>
    </source>
</evidence>